<reference evidence="1 2" key="1">
    <citation type="submission" date="2019-07" db="EMBL/GenBank/DDBJ databases">
        <title>Genomics analysis of Aphanomyces spp. identifies a new class of oomycete effector associated with host adaptation.</title>
        <authorList>
            <person name="Gaulin E."/>
        </authorList>
    </citation>
    <scope>NUCLEOTIDE SEQUENCE [LARGE SCALE GENOMIC DNA]</scope>
    <source>
        <strain evidence="1 2">ATCC 201684</strain>
    </source>
</reference>
<comment type="caution">
    <text evidence="1">The sequence shown here is derived from an EMBL/GenBank/DDBJ whole genome shotgun (WGS) entry which is preliminary data.</text>
</comment>
<sequence length="380" mass="43300">MKKAKTSKVPSLPLDIVVKVVFYIGEWYNVVAFLEALRPRKMLGPLEHLWQLHLMAWKAPDLWPLLDLTDSGQAFKVHLEGIVKLYSKVLVNLTTDVAWFRQIALPTVAVHWTCTHLRSKSRPFVDLNTINQWKNFQIVSIDKEAVNPKLVFETLSCLEYLSEISWQFSEHEMAVALFQYAASSSSLRKLDLESVATCIFFSSSVTTTMSTSMANDLLTWVVSQPVQFISMKGYMWENNDLRQQIVTSALEKPTLERFVMEEINASKWKILGKFNRRKKLALLEFSGPRDGGYEGLDLDKLRGFIKGFRPILVDDIETLYILGIKYVGHCNIWPTLAPLLKQSKVKILIMECGKMEGSEANEVAEVLCHLPALQKLESAV</sequence>
<name>A0A6G0WVA6_9STRA</name>
<gene>
    <name evidence="1" type="ORF">Ae201684_011312</name>
</gene>
<accession>A0A6G0WVA6</accession>
<dbReference type="AlphaFoldDB" id="A0A6G0WVA6"/>
<protein>
    <recommendedName>
        <fullName evidence="3">F-box domain-containing protein</fullName>
    </recommendedName>
</protein>
<dbReference type="VEuPathDB" id="FungiDB:AeMF1_017234"/>
<keyword evidence="2" id="KW-1185">Reference proteome</keyword>
<evidence type="ECO:0000313" key="1">
    <source>
        <dbReference type="EMBL" id="KAF0731409.1"/>
    </source>
</evidence>
<dbReference type="EMBL" id="VJMJ01000143">
    <property type="protein sequence ID" value="KAF0731409.1"/>
    <property type="molecule type" value="Genomic_DNA"/>
</dbReference>
<proteinExistence type="predicted"/>
<evidence type="ECO:0008006" key="3">
    <source>
        <dbReference type="Google" id="ProtNLM"/>
    </source>
</evidence>
<organism evidence="1 2">
    <name type="scientific">Aphanomyces euteiches</name>
    <dbReference type="NCBI Taxonomy" id="100861"/>
    <lineage>
        <taxon>Eukaryota</taxon>
        <taxon>Sar</taxon>
        <taxon>Stramenopiles</taxon>
        <taxon>Oomycota</taxon>
        <taxon>Saprolegniomycetes</taxon>
        <taxon>Saprolegniales</taxon>
        <taxon>Verrucalvaceae</taxon>
        <taxon>Aphanomyces</taxon>
    </lineage>
</organism>
<evidence type="ECO:0000313" key="2">
    <source>
        <dbReference type="Proteomes" id="UP000481153"/>
    </source>
</evidence>
<dbReference type="Proteomes" id="UP000481153">
    <property type="component" value="Unassembled WGS sequence"/>
</dbReference>